<feature type="transmembrane region" description="Helical" evidence="9">
    <location>
        <begin position="99"/>
        <end position="120"/>
    </location>
</feature>
<accession>A0ABD2PLM1</accession>
<protein>
    <submittedName>
        <fullName evidence="10">Integral membrane protein of the Golgi</fullName>
    </submittedName>
</protein>
<gene>
    <name evidence="10" type="primary">SYS1</name>
    <name evidence="10" type="ORF">Ciccas_013511</name>
</gene>
<dbReference type="InterPro" id="IPR019185">
    <property type="entry name" value="Integral_membrane_SYS1-rel"/>
</dbReference>
<dbReference type="PANTHER" id="PTHR12952:SF0">
    <property type="entry name" value="PROTEIN SYS1 HOMOLOG"/>
    <property type="match status" value="1"/>
</dbReference>
<evidence type="ECO:0000256" key="9">
    <source>
        <dbReference type="SAM" id="Phobius"/>
    </source>
</evidence>
<evidence type="ECO:0000256" key="2">
    <source>
        <dbReference type="ARBA" id="ARBA00008160"/>
    </source>
</evidence>
<evidence type="ECO:0000256" key="8">
    <source>
        <dbReference type="ARBA" id="ARBA00023136"/>
    </source>
</evidence>
<evidence type="ECO:0000256" key="4">
    <source>
        <dbReference type="ARBA" id="ARBA00022692"/>
    </source>
</evidence>
<keyword evidence="6 9" id="KW-1133">Transmembrane helix</keyword>
<keyword evidence="5" id="KW-0653">Protein transport</keyword>
<keyword evidence="7" id="KW-0333">Golgi apparatus</keyword>
<dbReference type="EMBL" id="JBJKFK010006137">
    <property type="protein sequence ID" value="KAL3307963.1"/>
    <property type="molecule type" value="Genomic_DNA"/>
</dbReference>
<keyword evidence="11" id="KW-1185">Reference proteome</keyword>
<comment type="similarity">
    <text evidence="2">Belongs to the SYS1 family.</text>
</comment>
<keyword evidence="3" id="KW-0813">Transport</keyword>
<comment type="caution">
    <text evidence="10">The sequence shown here is derived from an EMBL/GenBank/DDBJ whole genome shotgun (WGS) entry which is preliminary data.</text>
</comment>
<evidence type="ECO:0000256" key="6">
    <source>
        <dbReference type="ARBA" id="ARBA00022989"/>
    </source>
</evidence>
<dbReference type="Proteomes" id="UP001626550">
    <property type="component" value="Unassembled WGS sequence"/>
</dbReference>
<evidence type="ECO:0000256" key="3">
    <source>
        <dbReference type="ARBA" id="ARBA00022448"/>
    </source>
</evidence>
<name>A0ABD2PLM1_9PLAT</name>
<keyword evidence="4 9" id="KW-0812">Transmembrane</keyword>
<dbReference type="AlphaFoldDB" id="A0ABD2PLM1"/>
<evidence type="ECO:0000313" key="11">
    <source>
        <dbReference type="Proteomes" id="UP001626550"/>
    </source>
</evidence>
<dbReference type="GO" id="GO:0015031">
    <property type="term" value="P:protein transport"/>
    <property type="evidence" value="ECO:0007669"/>
    <property type="project" value="UniProtKB-KW"/>
</dbReference>
<sequence>MIALQCVFYASLGLLLGCFARFVGRNLSLHLMFSDMEVRFRDPSGKCMAAIFITVACFSGVALWRVVKRTKQCLDFSCTLYFWHFVACMLYNFSFPTSGAWWVVILLSIALSTIIGEFLCMKSEMREIPLGV</sequence>
<dbReference type="Pfam" id="PF09801">
    <property type="entry name" value="SYS1"/>
    <property type="match status" value="1"/>
</dbReference>
<comment type="subcellular location">
    <subcellularLocation>
        <location evidence="1">Golgi apparatus membrane</location>
        <topology evidence="1">Multi-pass membrane protein</topology>
    </subcellularLocation>
</comment>
<reference evidence="10 11" key="1">
    <citation type="submission" date="2024-11" db="EMBL/GenBank/DDBJ databases">
        <title>Adaptive evolution of stress response genes in parasites aligns with host niche diversity.</title>
        <authorList>
            <person name="Hahn C."/>
            <person name="Resl P."/>
        </authorList>
    </citation>
    <scope>NUCLEOTIDE SEQUENCE [LARGE SCALE GENOMIC DNA]</scope>
    <source>
        <strain evidence="10">EGGRZ-B1_66</strain>
        <tissue evidence="10">Body</tissue>
    </source>
</reference>
<evidence type="ECO:0000256" key="1">
    <source>
        <dbReference type="ARBA" id="ARBA00004653"/>
    </source>
</evidence>
<evidence type="ECO:0000256" key="7">
    <source>
        <dbReference type="ARBA" id="ARBA00023034"/>
    </source>
</evidence>
<feature type="transmembrane region" description="Helical" evidence="9">
    <location>
        <begin position="48"/>
        <end position="67"/>
    </location>
</feature>
<feature type="transmembrane region" description="Helical" evidence="9">
    <location>
        <begin position="74"/>
        <end position="93"/>
    </location>
</feature>
<evidence type="ECO:0000256" key="5">
    <source>
        <dbReference type="ARBA" id="ARBA00022927"/>
    </source>
</evidence>
<keyword evidence="8 9" id="KW-0472">Membrane</keyword>
<proteinExistence type="inferred from homology"/>
<evidence type="ECO:0000313" key="10">
    <source>
        <dbReference type="EMBL" id="KAL3307963.1"/>
    </source>
</evidence>
<dbReference type="GO" id="GO:0000139">
    <property type="term" value="C:Golgi membrane"/>
    <property type="evidence" value="ECO:0007669"/>
    <property type="project" value="UniProtKB-SubCell"/>
</dbReference>
<dbReference type="PANTHER" id="PTHR12952">
    <property type="entry name" value="SYS1"/>
    <property type="match status" value="1"/>
</dbReference>
<organism evidence="10 11">
    <name type="scientific">Cichlidogyrus casuarinus</name>
    <dbReference type="NCBI Taxonomy" id="1844966"/>
    <lineage>
        <taxon>Eukaryota</taxon>
        <taxon>Metazoa</taxon>
        <taxon>Spiralia</taxon>
        <taxon>Lophotrochozoa</taxon>
        <taxon>Platyhelminthes</taxon>
        <taxon>Monogenea</taxon>
        <taxon>Monopisthocotylea</taxon>
        <taxon>Dactylogyridea</taxon>
        <taxon>Ancyrocephalidae</taxon>
        <taxon>Cichlidogyrus</taxon>
    </lineage>
</organism>